<dbReference type="EMBL" id="JAPEVB010000006">
    <property type="protein sequence ID" value="KAJ4386104.1"/>
    <property type="molecule type" value="Genomic_DNA"/>
</dbReference>
<comment type="caution">
    <text evidence="4">The sequence shown here is derived from an EMBL/GenBank/DDBJ whole genome shotgun (WGS) entry which is preliminary data.</text>
</comment>
<dbReference type="Proteomes" id="UP001140453">
    <property type="component" value="Unassembled WGS sequence"/>
</dbReference>
<dbReference type="InterPro" id="IPR012472">
    <property type="entry name" value="MCP1_TM"/>
</dbReference>
<organism evidence="4 5">
    <name type="scientific">Gnomoniopsis smithogilvyi</name>
    <dbReference type="NCBI Taxonomy" id="1191159"/>
    <lineage>
        <taxon>Eukaryota</taxon>
        <taxon>Fungi</taxon>
        <taxon>Dikarya</taxon>
        <taxon>Ascomycota</taxon>
        <taxon>Pezizomycotina</taxon>
        <taxon>Sordariomycetes</taxon>
        <taxon>Sordariomycetidae</taxon>
        <taxon>Diaporthales</taxon>
        <taxon>Gnomoniaceae</taxon>
        <taxon>Gnomoniopsis</taxon>
    </lineage>
</organism>
<reference evidence="4" key="1">
    <citation type="submission" date="2022-10" db="EMBL/GenBank/DDBJ databases">
        <title>Tapping the CABI collections for fungal endophytes: first genome assemblies for Collariella, Neodidymelliopsis, Ascochyta clinopodiicola, Didymella pomorum, Didymosphaeria variabile, Neocosmospora piperis and Neocucurbitaria cava.</title>
        <authorList>
            <person name="Hill R."/>
        </authorList>
    </citation>
    <scope>NUCLEOTIDE SEQUENCE</scope>
    <source>
        <strain evidence="4">IMI 355082</strain>
    </source>
</reference>
<feature type="region of interest" description="Disordered" evidence="1">
    <location>
        <begin position="27"/>
        <end position="59"/>
    </location>
</feature>
<dbReference type="AlphaFoldDB" id="A0A9W8YIU9"/>
<dbReference type="PANTHER" id="PTHR38409">
    <property type="entry name" value="MDM10-COMPLEMENTING PROTEIN 1"/>
    <property type="match status" value="1"/>
</dbReference>
<feature type="compositionally biased region" description="Polar residues" evidence="1">
    <location>
        <begin position="50"/>
        <end position="59"/>
    </location>
</feature>
<dbReference type="GO" id="GO:0005741">
    <property type="term" value="C:mitochondrial outer membrane"/>
    <property type="evidence" value="ECO:0007669"/>
    <property type="project" value="TreeGrafter"/>
</dbReference>
<dbReference type="InterPro" id="IPR039960">
    <property type="entry name" value="MCP1"/>
</dbReference>
<dbReference type="Pfam" id="PF07950">
    <property type="entry name" value="MCP1_TM"/>
    <property type="match status" value="1"/>
</dbReference>
<keyword evidence="2" id="KW-0472">Membrane</keyword>
<keyword evidence="5" id="KW-1185">Reference proteome</keyword>
<dbReference type="GO" id="GO:0055088">
    <property type="term" value="P:lipid homeostasis"/>
    <property type="evidence" value="ECO:0007669"/>
    <property type="project" value="InterPro"/>
</dbReference>
<dbReference type="PANTHER" id="PTHR38409:SF1">
    <property type="entry name" value="MITOCHONDRIAL ADAPTER PROTEIN MCP1"/>
    <property type="match status" value="1"/>
</dbReference>
<evidence type="ECO:0000256" key="1">
    <source>
        <dbReference type="SAM" id="MobiDB-lite"/>
    </source>
</evidence>
<evidence type="ECO:0000313" key="5">
    <source>
        <dbReference type="Proteomes" id="UP001140453"/>
    </source>
</evidence>
<keyword evidence="2" id="KW-0812">Transmembrane</keyword>
<dbReference type="GO" id="GO:0007005">
    <property type="term" value="P:mitochondrion organization"/>
    <property type="evidence" value="ECO:0007669"/>
    <property type="project" value="TreeGrafter"/>
</dbReference>
<feature type="transmembrane region" description="Helical" evidence="2">
    <location>
        <begin position="293"/>
        <end position="317"/>
    </location>
</feature>
<sequence>MDSRSLRATPSQETLISLMQLDPLPIADTEKDLPPLPEDSNEDEKATARSIGSTHARTTSLGLSGSNHGSIYYLTRIQRYSTYALSIFTTIHLANTSIIPLITRSVPASESYLLLAREIYQTPLTEPLFVALPIAAHIAAGVALRFVRRNQNLHRYGGATPAVLPQKSASNSGAPTTKFSPWPPVSLISLSGYGFALGLGAHVFMNRLLPLHMDGDSSNIGLAYVAHGFARHPLTAYAAYTGLIGLACGHMVWGWAKWIGLAPLAGWKADLKSLGSTNHRAEDVRRRKRRRRIWLWVNGTAVVASIVWAAGGLGVVARGGRMSGWVGKVYDDLYAAVGQ</sequence>
<feature type="transmembrane region" description="Helical" evidence="2">
    <location>
        <begin position="237"/>
        <end position="256"/>
    </location>
</feature>
<feature type="transmembrane region" description="Helical" evidence="2">
    <location>
        <begin position="83"/>
        <end position="103"/>
    </location>
</feature>
<accession>A0A9W8YIU9</accession>
<evidence type="ECO:0000259" key="3">
    <source>
        <dbReference type="Pfam" id="PF07950"/>
    </source>
</evidence>
<dbReference type="OrthoDB" id="10259513at2759"/>
<feature type="domain" description="Mitochondrial adapter protein MCP1 transmembrane" evidence="3">
    <location>
        <begin position="199"/>
        <end position="320"/>
    </location>
</feature>
<evidence type="ECO:0000313" key="4">
    <source>
        <dbReference type="EMBL" id="KAJ4386104.1"/>
    </source>
</evidence>
<evidence type="ECO:0000256" key="2">
    <source>
        <dbReference type="SAM" id="Phobius"/>
    </source>
</evidence>
<feature type="transmembrane region" description="Helical" evidence="2">
    <location>
        <begin position="128"/>
        <end position="147"/>
    </location>
</feature>
<protein>
    <recommendedName>
        <fullName evidence="3">Mitochondrial adapter protein MCP1 transmembrane domain-containing protein</fullName>
    </recommendedName>
</protein>
<keyword evidence="2" id="KW-1133">Transmembrane helix</keyword>
<feature type="transmembrane region" description="Helical" evidence="2">
    <location>
        <begin position="185"/>
        <end position="205"/>
    </location>
</feature>
<name>A0A9W8YIU9_9PEZI</name>
<gene>
    <name evidence="4" type="ORF">N0V93_008996</name>
</gene>
<proteinExistence type="predicted"/>